<evidence type="ECO:0000313" key="13">
    <source>
        <dbReference type="EMBL" id="NWH16057.1"/>
    </source>
</evidence>
<dbReference type="InterPro" id="IPR052227">
    <property type="entry name" value="Arf-Rho-GAP_ANK-PH_domain"/>
</dbReference>
<dbReference type="Pfam" id="PF07647">
    <property type="entry name" value="SAM_2"/>
    <property type="match status" value="1"/>
</dbReference>
<evidence type="ECO:0000256" key="4">
    <source>
        <dbReference type="ARBA" id="ARBA00022553"/>
    </source>
</evidence>
<dbReference type="InterPro" id="IPR011993">
    <property type="entry name" value="PH-like_dom_sf"/>
</dbReference>
<dbReference type="CDD" id="cd17228">
    <property type="entry name" value="RA_ARAP3"/>
    <property type="match status" value="1"/>
</dbReference>
<feature type="region of interest" description="Disordered" evidence="7">
    <location>
        <begin position="118"/>
        <end position="158"/>
    </location>
</feature>
<dbReference type="GO" id="GO:0005547">
    <property type="term" value="F:phosphatidylinositol-3,4,5-trisphosphate binding"/>
    <property type="evidence" value="ECO:0007669"/>
    <property type="project" value="InterPro"/>
</dbReference>
<dbReference type="GO" id="GO:0005096">
    <property type="term" value="F:GTPase activator activity"/>
    <property type="evidence" value="ECO:0007669"/>
    <property type="project" value="UniProtKB-KW"/>
</dbReference>
<sequence>MSSLCGPDSDIADWLATIHLERYRDVFKQHGYHVARDVASLNSDHLQQIGITATGHRKRILNLAQQTWMLSQSRGGPAAGDTHLRATEVLDAPQAGDNAMKAEPEGATDAFGTQRVTAPAQASPLEKDPAPPLVKPVPKPRTVFPRSKPEQGLAPVPPARTTVPAPGPGSDWAPAAFVVLEGFVPGESSTDLESPEHRTAPVAGPAAALRMALGAVKDVPRWDGIDRDPTARLHHSPISPRTSSECSSEGRSEDEETRSRLIDRIVQNDTEGYSTVEAPRAEGTPFSLPAHLYPDEVLDDLTISPYASFTSLSEPRPTMLSGWLDKLSPQGNYVFQRRYVRFDGKNLMYFSRRAKGGNPAWGSFQEPYPKGVIPLSVIEMARSTKDNKFQVFTSHRIFVFRAENEAQRNEWCSTLQKKVTEQRLVGSRPRPTNTAHCQKSGILELKGQKSKVFAALSLPEMWLYKSEQFFKMGIGICFIEMRGSTIREAKNRSFELITPLKIFSFVAESEREKREWMEALQEAIAEMLYDYEVAEKIWSNKANRYCADCWAQTPDWASINLCVVICKQCAGQYIYRGGHGGQHRSLGSNISKVQSLKLDTSVWSNEIVQLFIVLGNDRANRFWAARLPTTEALYPDASAEQRRDFISRKYREGRYRLPHPHYATQEDVLQALCAAVAGPALLKTILQFFSSSEAGLVADPTACEVAPGADLCPCARELGPEGVYNEITQPVTHSGYLYRATSPPKLPSAKKSKEDFQRTWCSLERALLFFETEKCTEPLGHIESGDLISLGVSRAQALTSPGPTERFRFTLELFLTGEKVQQLGTNGPETLQAWASAIGKWFTPVSCHCLLGYEFQRVGQLRYKCMLNPERWQQAFFILQKAHLFICPAEEDGGEDSINLRRLQELSLVPPTETPEKKELLILVEMGRTFYLQGLSRADSAAWYTDIQASAGGRGNALRDQQLSRGDIPIIVDSCIAFITQYGLRHEGIYRKNGAKSRIKVLMEEFRRDARNVKLRINDNFIEDVTDVLKRFFRELEDPVFTLELHPQWKEAAEISSKPQRLERYKELIRRLPRLNHKTLAALIGHLYRVQKCADLNQMSTKNLSLLFAPSLFQTDGKGEHEVKVMEDLIDNYVSIFNIDEDQVSQMDLENSLITTWKDTQLSQAGDLIIEVYLEQKLPDCCVTLKVSPTMTAEELTNQVLEMRNVAASLDIWLTFEALENGELERPLHPKEKVLEQALQWCKLPEPSAAYLLVRKVPIGEGSCLFTGTKRETPKCGLLKCREEPPKLLGNKFQERYFVIRDRRLLLLKEKRSAKPEREWPLDAAKVYMGIRKKLKPPAQWGFTLTLDKQQLYLVCSGQAELWDWTTSILKAQHDDLRPVIMRRRSSSDLAKQKFGTMPLVPLHGDSTDATMLSANQTLRRLHTRRTLSMFFPMKMHQDSLEEQQEKEVDADPVYEEVGNFPELAALELGRELLADLSAVPPVDRSKKPAPFPEQPPAMALRSSLPSNPAQRVTVPSVTKALKKNMQPPSPINDKLIQELSSVIFRKNEGQPPGPG</sequence>
<dbReference type="InterPro" id="IPR013761">
    <property type="entry name" value="SAM/pointed_sf"/>
</dbReference>
<dbReference type="SMART" id="SM00233">
    <property type="entry name" value="PH"/>
    <property type="match status" value="5"/>
</dbReference>
<feature type="compositionally biased region" description="Polar residues" evidence="7">
    <location>
        <begin position="239"/>
        <end position="249"/>
    </location>
</feature>
<dbReference type="Pfam" id="PF00788">
    <property type="entry name" value="RA"/>
    <property type="match status" value="1"/>
</dbReference>
<dbReference type="InterPro" id="IPR001660">
    <property type="entry name" value="SAM"/>
</dbReference>
<feature type="domain" description="SAM" evidence="9">
    <location>
        <begin position="6"/>
        <end position="62"/>
    </location>
</feature>
<keyword evidence="6" id="KW-0479">Metal-binding</keyword>
<dbReference type="GO" id="GO:0007165">
    <property type="term" value="P:signal transduction"/>
    <property type="evidence" value="ECO:0007669"/>
    <property type="project" value="InterPro"/>
</dbReference>
<dbReference type="InterPro" id="IPR037858">
    <property type="entry name" value="RhoGAP_ARAP"/>
</dbReference>
<evidence type="ECO:0000259" key="10">
    <source>
        <dbReference type="PROSITE" id="PS50115"/>
    </source>
</evidence>
<feature type="region of interest" description="Disordered" evidence="7">
    <location>
        <begin position="224"/>
        <end position="260"/>
    </location>
</feature>
<feature type="compositionally biased region" description="Pro residues" evidence="7">
    <location>
        <begin position="130"/>
        <end position="139"/>
    </location>
</feature>
<keyword evidence="5" id="KW-0677">Repeat</keyword>
<feature type="domain" description="Ras-associating" evidence="11">
    <location>
        <begin position="1166"/>
        <end position="1259"/>
    </location>
</feature>
<dbReference type="Gene3D" id="1.10.150.50">
    <property type="entry name" value="Transcription Factor, Ets-1"/>
    <property type="match status" value="1"/>
</dbReference>
<dbReference type="InterPro" id="IPR001849">
    <property type="entry name" value="PH_domain"/>
</dbReference>
<dbReference type="SUPFAM" id="SSF57863">
    <property type="entry name" value="ArfGap/RecO-like zinc finger"/>
    <property type="match status" value="1"/>
</dbReference>
<dbReference type="SUPFAM" id="SSF54236">
    <property type="entry name" value="Ubiquitin-like"/>
    <property type="match status" value="1"/>
</dbReference>
<feature type="compositionally biased region" description="Polar residues" evidence="7">
    <location>
        <begin position="1504"/>
        <end position="1515"/>
    </location>
</feature>
<keyword evidence="14" id="KW-1185">Reference proteome</keyword>
<dbReference type="SUPFAM" id="SSF50729">
    <property type="entry name" value="PH domain-like"/>
    <property type="match status" value="5"/>
</dbReference>
<dbReference type="InterPro" id="IPR000198">
    <property type="entry name" value="RhoGAP_dom"/>
</dbReference>
<dbReference type="Pfam" id="PF00620">
    <property type="entry name" value="RhoGAP"/>
    <property type="match status" value="1"/>
</dbReference>
<dbReference type="CDD" id="cd04385">
    <property type="entry name" value="RhoGAP_ARAP"/>
    <property type="match status" value="1"/>
</dbReference>
<comment type="subcellular location">
    <subcellularLocation>
        <location evidence="1">Cytoplasm</location>
    </subcellularLocation>
</comment>
<dbReference type="SUPFAM" id="SSF47769">
    <property type="entry name" value="SAM/Pointed domain"/>
    <property type="match status" value="1"/>
</dbReference>
<evidence type="ECO:0000256" key="5">
    <source>
        <dbReference type="ARBA" id="ARBA00022737"/>
    </source>
</evidence>
<proteinExistence type="predicted"/>
<keyword evidence="3" id="KW-0963">Cytoplasm</keyword>
<evidence type="ECO:0000259" key="11">
    <source>
        <dbReference type="PROSITE" id="PS50200"/>
    </source>
</evidence>
<feature type="region of interest" description="Disordered" evidence="7">
    <location>
        <begin position="1482"/>
        <end position="1515"/>
    </location>
</feature>
<feature type="domain" description="Rho-GAP" evidence="12">
    <location>
        <begin position="956"/>
        <end position="1137"/>
    </location>
</feature>
<feature type="non-terminal residue" evidence="13">
    <location>
        <position position="1"/>
    </location>
</feature>
<evidence type="ECO:0000259" key="9">
    <source>
        <dbReference type="PROSITE" id="PS50105"/>
    </source>
</evidence>
<keyword evidence="6" id="KW-0863">Zinc-finger</keyword>
<dbReference type="PROSITE" id="PS50238">
    <property type="entry name" value="RHOGAP"/>
    <property type="match status" value="1"/>
</dbReference>
<evidence type="ECO:0000259" key="8">
    <source>
        <dbReference type="PROSITE" id="PS50003"/>
    </source>
</evidence>
<evidence type="ECO:0000256" key="1">
    <source>
        <dbReference type="ARBA" id="ARBA00004496"/>
    </source>
</evidence>
<comment type="caution">
    <text evidence="13">The sequence shown here is derived from an EMBL/GenBank/DDBJ whole genome shotgun (WGS) entry which is preliminary data.</text>
</comment>
<dbReference type="Pfam" id="PF01412">
    <property type="entry name" value="ArfGap"/>
    <property type="match status" value="1"/>
</dbReference>
<organism evidence="13 14">
    <name type="scientific">Grus americana</name>
    <name type="common">Whooping crane</name>
    <dbReference type="NCBI Taxonomy" id="9117"/>
    <lineage>
        <taxon>Eukaryota</taxon>
        <taxon>Metazoa</taxon>
        <taxon>Chordata</taxon>
        <taxon>Craniata</taxon>
        <taxon>Vertebrata</taxon>
        <taxon>Euteleostomi</taxon>
        <taxon>Archelosauria</taxon>
        <taxon>Archosauria</taxon>
        <taxon>Dinosauria</taxon>
        <taxon>Saurischia</taxon>
        <taxon>Theropoda</taxon>
        <taxon>Coelurosauria</taxon>
        <taxon>Aves</taxon>
        <taxon>Neognathae</taxon>
        <taxon>Neoaves</taxon>
        <taxon>Gruiformes</taxon>
        <taxon>Gruidae</taxon>
        <taxon>Grus</taxon>
    </lineage>
</organism>
<keyword evidence="2" id="KW-0343">GTPase activation</keyword>
<dbReference type="InterPro" id="IPR008936">
    <property type="entry name" value="Rho_GTPase_activation_prot"/>
</dbReference>
<feature type="domain" description="Arf-GAP" evidence="10">
    <location>
        <begin position="522"/>
        <end position="663"/>
    </location>
</feature>
<dbReference type="PROSITE" id="PS50105">
    <property type="entry name" value="SAM_DOMAIN"/>
    <property type="match status" value="1"/>
</dbReference>
<dbReference type="PANTHER" id="PTHR45899:SF4">
    <property type="entry name" value="ARF-GAP WITH RHO-GAP DOMAIN, ANK REPEAT AND PH DOMAIN-CONTAINING PROTEIN 3"/>
    <property type="match status" value="1"/>
</dbReference>
<gene>
    <name evidence="13" type="primary">Arap3</name>
    <name evidence="13" type="ORF">GRUAME_R12065</name>
</gene>
<evidence type="ECO:0000259" key="12">
    <source>
        <dbReference type="PROSITE" id="PS50238"/>
    </source>
</evidence>
<protein>
    <submittedName>
        <fullName evidence="13">ARAP3 protein</fullName>
    </submittedName>
</protein>
<evidence type="ECO:0000256" key="2">
    <source>
        <dbReference type="ARBA" id="ARBA00022468"/>
    </source>
</evidence>
<dbReference type="InterPro" id="IPR038508">
    <property type="entry name" value="ArfGAP_dom_sf"/>
</dbReference>
<dbReference type="InterPro" id="IPR037278">
    <property type="entry name" value="ARFGAP/RecO"/>
</dbReference>
<dbReference type="PROSITE" id="PS50115">
    <property type="entry name" value="ARFGAP"/>
    <property type="match status" value="1"/>
</dbReference>
<dbReference type="Pfam" id="PF00169">
    <property type="entry name" value="PH"/>
    <property type="match status" value="2"/>
</dbReference>
<dbReference type="SMART" id="SM00454">
    <property type="entry name" value="SAM"/>
    <property type="match status" value="1"/>
</dbReference>
<name>A0A850TE59_GRUAM</name>
<dbReference type="PROSITE" id="PS50200">
    <property type="entry name" value="RA"/>
    <property type="match status" value="1"/>
</dbReference>
<evidence type="ECO:0000256" key="6">
    <source>
        <dbReference type="PROSITE-ProRule" id="PRU00288"/>
    </source>
</evidence>
<dbReference type="Gene3D" id="3.10.20.90">
    <property type="entry name" value="Phosphatidylinositol 3-kinase Catalytic Subunit, Chain A, domain 1"/>
    <property type="match status" value="1"/>
</dbReference>
<keyword evidence="6" id="KW-0862">Zinc</keyword>
<dbReference type="FunFam" id="2.30.29.30:FF:000201">
    <property type="entry name" value="arf-GAP with Rho-GAP domain, ANK repeat and PH domain-containing protein 3"/>
    <property type="match status" value="1"/>
</dbReference>
<evidence type="ECO:0000256" key="7">
    <source>
        <dbReference type="SAM" id="MobiDB-lite"/>
    </source>
</evidence>
<feature type="non-terminal residue" evidence="13">
    <location>
        <position position="1556"/>
    </location>
</feature>
<dbReference type="Proteomes" id="UP000640762">
    <property type="component" value="Unassembled WGS sequence"/>
</dbReference>
<dbReference type="InterPro" id="IPR000159">
    <property type="entry name" value="RA_dom"/>
</dbReference>
<reference evidence="13" key="1">
    <citation type="submission" date="2019-10" db="EMBL/GenBank/DDBJ databases">
        <title>Bird 10,000 Genomes (B10K) Project - Family phase.</title>
        <authorList>
            <person name="Zhang G."/>
        </authorList>
    </citation>
    <scope>NUCLEOTIDE SEQUENCE</scope>
    <source>
        <strain evidence="13">B10K-DU-012-65</strain>
        <tissue evidence="13">Muscle</tissue>
    </source>
</reference>
<feature type="domain" description="PH" evidence="8">
    <location>
        <begin position="317"/>
        <end position="420"/>
    </location>
</feature>
<dbReference type="GO" id="GO:0005737">
    <property type="term" value="C:cytoplasm"/>
    <property type="evidence" value="ECO:0007669"/>
    <property type="project" value="UniProtKB-SubCell"/>
</dbReference>
<dbReference type="EMBL" id="WEIX01001052">
    <property type="protein sequence ID" value="NWH16057.1"/>
    <property type="molecule type" value="Genomic_DNA"/>
</dbReference>
<dbReference type="InterPro" id="IPR029071">
    <property type="entry name" value="Ubiquitin-like_domsf"/>
</dbReference>
<dbReference type="PROSITE" id="PS50003">
    <property type="entry name" value="PH_DOMAIN"/>
    <property type="match status" value="4"/>
</dbReference>
<evidence type="ECO:0000313" key="14">
    <source>
        <dbReference type="Proteomes" id="UP000640762"/>
    </source>
</evidence>
<dbReference type="SMART" id="SM00105">
    <property type="entry name" value="ArfGap"/>
    <property type="match status" value="1"/>
</dbReference>
<feature type="domain" description="PH" evidence="8">
    <location>
        <begin position="1272"/>
        <end position="1374"/>
    </location>
</feature>
<evidence type="ECO:0000256" key="3">
    <source>
        <dbReference type="ARBA" id="ARBA00022490"/>
    </source>
</evidence>
<dbReference type="SUPFAM" id="SSF48350">
    <property type="entry name" value="GTPase activation domain, GAP"/>
    <property type="match status" value="1"/>
</dbReference>
<feature type="domain" description="PH" evidence="8">
    <location>
        <begin position="436"/>
        <end position="525"/>
    </location>
</feature>
<dbReference type="SMART" id="SM00324">
    <property type="entry name" value="RhoGAP"/>
    <property type="match status" value="1"/>
</dbReference>
<feature type="domain" description="PH" evidence="8">
    <location>
        <begin position="854"/>
        <end position="952"/>
    </location>
</feature>
<dbReference type="GO" id="GO:0008270">
    <property type="term" value="F:zinc ion binding"/>
    <property type="evidence" value="ECO:0007669"/>
    <property type="project" value="UniProtKB-KW"/>
</dbReference>
<keyword evidence="4" id="KW-0597">Phosphoprotein</keyword>
<accession>A0A850TE59</accession>
<dbReference type="PANTHER" id="PTHR45899">
    <property type="entry name" value="RHO GTPASE ACTIVATING PROTEIN AT 15B, ISOFORM C"/>
    <property type="match status" value="1"/>
</dbReference>
<dbReference type="Gene3D" id="2.30.29.30">
    <property type="entry name" value="Pleckstrin-homology domain (PH domain)/Phosphotyrosine-binding domain (PTB)"/>
    <property type="match status" value="5"/>
</dbReference>
<dbReference type="Gene3D" id="1.10.555.10">
    <property type="entry name" value="Rho GTPase activation protein"/>
    <property type="match status" value="1"/>
</dbReference>
<dbReference type="InterPro" id="IPR001164">
    <property type="entry name" value="ArfGAP_dom"/>
</dbReference>
<dbReference type="Gene3D" id="1.10.220.150">
    <property type="entry name" value="Arf GTPase activating protein"/>
    <property type="match status" value="1"/>
</dbReference>